<gene>
    <name evidence="1" type="ordered locus">Jden_1467</name>
</gene>
<dbReference type="KEGG" id="jde:Jden_1467"/>
<evidence type="ECO:0000313" key="1">
    <source>
        <dbReference type="EMBL" id="ACV09117.1"/>
    </source>
</evidence>
<sequence>MIPSEDPPNIVARNEGRDPMELLAEYVRPPTKALPSLPA</sequence>
<organism evidence="1 2">
    <name type="scientific">Jonesia denitrificans (strain ATCC 14870 / DSM 20603 / BCRC 15368 / CIP 55.134 / JCM 11481 / NBRC 15587 / NCTC 10816 / Prevot 55134)</name>
    <name type="common">Listeria denitrificans</name>
    <dbReference type="NCBI Taxonomy" id="471856"/>
    <lineage>
        <taxon>Bacteria</taxon>
        <taxon>Bacillati</taxon>
        <taxon>Actinomycetota</taxon>
        <taxon>Actinomycetes</taxon>
        <taxon>Micrococcales</taxon>
        <taxon>Jonesiaceae</taxon>
        <taxon>Jonesia</taxon>
    </lineage>
</organism>
<dbReference type="HOGENOM" id="CLU_3311113_0_0_11"/>
<evidence type="ECO:0000313" key="2">
    <source>
        <dbReference type="Proteomes" id="UP000000628"/>
    </source>
</evidence>
<reference evidence="1 2" key="1">
    <citation type="journal article" date="2009" name="Stand. Genomic Sci.">
        <title>Complete genome sequence of Jonesia denitrificans type strain (Prevot 55134).</title>
        <authorList>
            <person name="Pukall R."/>
            <person name="Gehrich-Schroter G."/>
            <person name="Lapidus A."/>
            <person name="Nolan M."/>
            <person name="Glavina Del Rio T."/>
            <person name="Lucas S."/>
            <person name="Chen F."/>
            <person name="Tice H."/>
            <person name="Pitluck S."/>
            <person name="Cheng J.F."/>
            <person name="Copeland A."/>
            <person name="Saunders E."/>
            <person name="Brettin T."/>
            <person name="Detter J.C."/>
            <person name="Bruce D."/>
            <person name="Goodwin L."/>
            <person name="Pati A."/>
            <person name="Ivanova N."/>
            <person name="Mavromatis K."/>
            <person name="Ovchinnikova G."/>
            <person name="Chen A."/>
            <person name="Palaniappan K."/>
            <person name="Land M."/>
            <person name="Hauser L."/>
            <person name="Chang Y.J."/>
            <person name="Jeffries C.D."/>
            <person name="Chain P."/>
            <person name="Goker M."/>
            <person name="Bristow J."/>
            <person name="Eisen J.A."/>
            <person name="Markowitz V."/>
            <person name="Hugenholtz P."/>
            <person name="Kyrpides N.C."/>
            <person name="Klenk H.P."/>
            <person name="Han C."/>
        </authorList>
    </citation>
    <scope>NUCLEOTIDE SEQUENCE [LARGE SCALE GENOMIC DNA]</scope>
    <source>
        <strain evidence="2">ATCC 14870 / DSM 20603 / BCRC 15368 / CIP 55.134 / JCM 11481 / NBRC 15587 / NCTC 10816 / Prevot 55134</strain>
    </source>
</reference>
<proteinExistence type="predicted"/>
<dbReference type="Proteomes" id="UP000000628">
    <property type="component" value="Chromosome"/>
</dbReference>
<dbReference type="AlphaFoldDB" id="C7R4U7"/>
<keyword evidence="2" id="KW-1185">Reference proteome</keyword>
<accession>C7R4U7</accession>
<dbReference type="STRING" id="471856.Jden_1467"/>
<protein>
    <submittedName>
        <fullName evidence="1">Uncharacterized protein</fullName>
    </submittedName>
</protein>
<name>C7R4U7_JONDD</name>
<dbReference type="EMBL" id="CP001706">
    <property type="protein sequence ID" value="ACV09117.1"/>
    <property type="molecule type" value="Genomic_DNA"/>
</dbReference>